<dbReference type="EMBL" id="QKTX01000011">
    <property type="protein sequence ID" value="PZV80948.1"/>
    <property type="molecule type" value="Genomic_DNA"/>
</dbReference>
<sequence>MNKITLLIAFCLFPCLAWAQLSVGIRGGYSTSSYSYQASAGTRSRSVEGVSAPTFAFVFEYFDSKNAGIELNVQQLTIGFRQLNEEGELNQTEFTYFKVPLLASVFAGRSGRFQIKAGPHLGMLRSVKDISRTYSGTTPRELPTFGQPGDNPNKLMYGITAGAGISKLFGKSTLSAEARFAYDFTNPESQDRVFDMSSTNLEFTLAYLFRIKERKD</sequence>
<feature type="chain" id="PRO_5016390375" evidence="1">
    <location>
        <begin position="20"/>
        <end position="216"/>
    </location>
</feature>
<evidence type="ECO:0000259" key="2">
    <source>
        <dbReference type="Pfam" id="PF13568"/>
    </source>
</evidence>
<evidence type="ECO:0000256" key="1">
    <source>
        <dbReference type="SAM" id="SignalP"/>
    </source>
</evidence>
<keyword evidence="4" id="KW-1185">Reference proteome</keyword>
<dbReference type="RefSeq" id="WP_111393731.1">
    <property type="nucleotide sequence ID" value="NZ_QKTX01000011.1"/>
</dbReference>
<reference evidence="3 4" key="1">
    <citation type="submission" date="2018-06" db="EMBL/GenBank/DDBJ databases">
        <title>Genomic Encyclopedia of Archaeal and Bacterial Type Strains, Phase II (KMG-II): from individual species to whole genera.</title>
        <authorList>
            <person name="Goeker M."/>
        </authorList>
    </citation>
    <scope>NUCLEOTIDE SEQUENCE [LARGE SCALE GENOMIC DNA]</scope>
    <source>
        <strain evidence="3 4">T4</strain>
    </source>
</reference>
<evidence type="ECO:0000313" key="3">
    <source>
        <dbReference type="EMBL" id="PZV80948.1"/>
    </source>
</evidence>
<dbReference type="OrthoDB" id="837075at2"/>
<comment type="caution">
    <text evidence="3">The sequence shown here is derived from an EMBL/GenBank/DDBJ whole genome shotgun (WGS) entry which is preliminary data.</text>
</comment>
<name>A0A326RN66_9BACT</name>
<dbReference type="Proteomes" id="UP000248917">
    <property type="component" value="Unassembled WGS sequence"/>
</dbReference>
<dbReference type="AlphaFoldDB" id="A0A326RN66"/>
<evidence type="ECO:0000313" key="4">
    <source>
        <dbReference type="Proteomes" id="UP000248917"/>
    </source>
</evidence>
<dbReference type="InterPro" id="IPR025665">
    <property type="entry name" value="Beta-barrel_OMP_2"/>
</dbReference>
<proteinExistence type="predicted"/>
<protein>
    <submittedName>
        <fullName evidence="3">Outer membrane protein with beta-barrel domain</fullName>
    </submittedName>
</protein>
<organism evidence="3 4">
    <name type="scientific">Algoriphagus aquaeductus</name>
    <dbReference type="NCBI Taxonomy" id="475299"/>
    <lineage>
        <taxon>Bacteria</taxon>
        <taxon>Pseudomonadati</taxon>
        <taxon>Bacteroidota</taxon>
        <taxon>Cytophagia</taxon>
        <taxon>Cytophagales</taxon>
        <taxon>Cyclobacteriaceae</taxon>
        <taxon>Algoriphagus</taxon>
    </lineage>
</organism>
<gene>
    <name evidence="3" type="ORF">CLV31_111115</name>
</gene>
<dbReference type="Pfam" id="PF13568">
    <property type="entry name" value="OMP_b-brl_2"/>
    <property type="match status" value="1"/>
</dbReference>
<feature type="domain" description="Outer membrane protein beta-barrel" evidence="2">
    <location>
        <begin position="19"/>
        <end position="186"/>
    </location>
</feature>
<accession>A0A326RN66</accession>
<feature type="signal peptide" evidence="1">
    <location>
        <begin position="1"/>
        <end position="19"/>
    </location>
</feature>
<keyword evidence="1" id="KW-0732">Signal</keyword>